<dbReference type="AlphaFoldDB" id="A0A9N9CH65"/>
<keyword evidence="2" id="KW-1185">Reference proteome</keyword>
<gene>
    <name evidence="1" type="ORF">DEBURN_LOCUS9481</name>
</gene>
<proteinExistence type="predicted"/>
<protein>
    <submittedName>
        <fullName evidence="1">6991_t:CDS:1</fullName>
    </submittedName>
</protein>
<comment type="caution">
    <text evidence="1">The sequence shown here is derived from an EMBL/GenBank/DDBJ whole genome shotgun (WGS) entry which is preliminary data.</text>
</comment>
<name>A0A9N9CH65_9GLOM</name>
<dbReference type="Proteomes" id="UP000789706">
    <property type="component" value="Unassembled WGS sequence"/>
</dbReference>
<evidence type="ECO:0000313" key="2">
    <source>
        <dbReference type="Proteomes" id="UP000789706"/>
    </source>
</evidence>
<organism evidence="1 2">
    <name type="scientific">Diversispora eburnea</name>
    <dbReference type="NCBI Taxonomy" id="1213867"/>
    <lineage>
        <taxon>Eukaryota</taxon>
        <taxon>Fungi</taxon>
        <taxon>Fungi incertae sedis</taxon>
        <taxon>Mucoromycota</taxon>
        <taxon>Glomeromycotina</taxon>
        <taxon>Glomeromycetes</taxon>
        <taxon>Diversisporales</taxon>
        <taxon>Diversisporaceae</taxon>
        <taxon>Diversispora</taxon>
    </lineage>
</organism>
<evidence type="ECO:0000313" key="1">
    <source>
        <dbReference type="EMBL" id="CAG8600235.1"/>
    </source>
</evidence>
<reference evidence="1" key="1">
    <citation type="submission" date="2021-06" db="EMBL/GenBank/DDBJ databases">
        <authorList>
            <person name="Kallberg Y."/>
            <person name="Tangrot J."/>
            <person name="Rosling A."/>
        </authorList>
    </citation>
    <scope>NUCLEOTIDE SEQUENCE</scope>
    <source>
        <strain evidence="1">AZ414A</strain>
    </source>
</reference>
<accession>A0A9N9CH65</accession>
<dbReference type="EMBL" id="CAJVPK010001854">
    <property type="protein sequence ID" value="CAG8600235.1"/>
    <property type="molecule type" value="Genomic_DNA"/>
</dbReference>
<feature type="non-terminal residue" evidence="1">
    <location>
        <position position="45"/>
    </location>
</feature>
<sequence>MDKIPLSFDISSNTTIEETNTNTVSIRITGYEKSNFTVVLSCIAD</sequence>